<sequence length="66" mass="7794">MTSHHPQEILPAQGIKEREGRYGKSDLDYLQLRKQWENIAKTYECEECNILKNFIQHHSVHTGDMP</sequence>
<proteinExistence type="predicted"/>
<organism evidence="1 3">
    <name type="scientific">Marmota monax</name>
    <name type="common">Woodchuck</name>
    <dbReference type="NCBI Taxonomy" id="9995"/>
    <lineage>
        <taxon>Eukaryota</taxon>
        <taxon>Metazoa</taxon>
        <taxon>Chordata</taxon>
        <taxon>Craniata</taxon>
        <taxon>Vertebrata</taxon>
        <taxon>Euteleostomi</taxon>
        <taxon>Mammalia</taxon>
        <taxon>Eutheria</taxon>
        <taxon>Euarchontoglires</taxon>
        <taxon>Glires</taxon>
        <taxon>Rodentia</taxon>
        <taxon>Sciuromorpha</taxon>
        <taxon>Sciuridae</taxon>
        <taxon>Xerinae</taxon>
        <taxon>Marmotini</taxon>
        <taxon>Marmota</taxon>
    </lineage>
</organism>
<dbReference type="AlphaFoldDB" id="A0A5E4DAH8"/>
<accession>A0A5E4DAH8</accession>
<evidence type="ECO:0000313" key="2">
    <source>
        <dbReference type="EMBL" id="VTJ91088.1"/>
    </source>
</evidence>
<dbReference type="EMBL" id="CABDUW010006203">
    <property type="protein sequence ID" value="VTJ91078.1"/>
    <property type="molecule type" value="Genomic_DNA"/>
</dbReference>
<name>A0A5E4DAH8_MARMO</name>
<evidence type="ECO:0008006" key="4">
    <source>
        <dbReference type="Google" id="ProtNLM"/>
    </source>
</evidence>
<evidence type="ECO:0000313" key="3">
    <source>
        <dbReference type="Proteomes" id="UP000335636"/>
    </source>
</evidence>
<protein>
    <recommendedName>
        <fullName evidence="4">C2H2-type domain-containing protein</fullName>
    </recommendedName>
</protein>
<feature type="non-terminal residue" evidence="1">
    <location>
        <position position="66"/>
    </location>
</feature>
<reference evidence="1 3" key="1">
    <citation type="submission" date="2019-04" db="EMBL/GenBank/DDBJ databases">
        <authorList>
            <person name="Alioto T."/>
            <person name="Alioto T."/>
        </authorList>
    </citation>
    <scope>NUCLEOTIDE SEQUENCE [LARGE SCALE GENOMIC DNA]</scope>
</reference>
<dbReference type="Proteomes" id="UP000335636">
    <property type="component" value="Unassembled WGS sequence"/>
</dbReference>
<gene>
    <name evidence="2" type="ORF">MONAX_5E044711</name>
    <name evidence="1" type="ORF">MONAX_5E045202</name>
</gene>
<evidence type="ECO:0000313" key="1">
    <source>
        <dbReference type="EMBL" id="VTJ91078.1"/>
    </source>
</evidence>
<keyword evidence="3" id="KW-1185">Reference proteome</keyword>
<dbReference type="EMBL" id="CABDUW010006242">
    <property type="protein sequence ID" value="VTJ91088.1"/>
    <property type="molecule type" value="Genomic_DNA"/>
</dbReference>